<keyword evidence="2 6" id="KW-0328">Glycosyltransferase</keyword>
<evidence type="ECO:0000256" key="3">
    <source>
        <dbReference type="ARBA" id="ARBA00022679"/>
    </source>
</evidence>
<evidence type="ECO:0000256" key="2">
    <source>
        <dbReference type="ARBA" id="ARBA00022676"/>
    </source>
</evidence>
<feature type="domain" description="Glycosyltransferase 2-like" evidence="5">
    <location>
        <begin position="43"/>
        <end position="212"/>
    </location>
</feature>
<dbReference type="GO" id="GO:0016757">
    <property type="term" value="F:glycosyltransferase activity"/>
    <property type="evidence" value="ECO:0007669"/>
    <property type="project" value="UniProtKB-KW"/>
</dbReference>
<reference evidence="7" key="1">
    <citation type="journal article" date="2019" name="Int. J. Syst. Evol. Microbiol.">
        <title>The Global Catalogue of Microorganisms (GCM) 10K type strain sequencing project: providing services to taxonomists for standard genome sequencing and annotation.</title>
        <authorList>
            <consortium name="The Broad Institute Genomics Platform"/>
            <consortium name="The Broad Institute Genome Sequencing Center for Infectious Disease"/>
            <person name="Wu L."/>
            <person name="Ma J."/>
        </authorList>
    </citation>
    <scope>NUCLEOTIDE SEQUENCE [LARGE SCALE GENOMIC DNA]</scope>
    <source>
        <strain evidence="7">CGMCC 1.7030</strain>
    </source>
</reference>
<feature type="transmembrane region" description="Helical" evidence="4">
    <location>
        <begin position="337"/>
        <end position="357"/>
    </location>
</feature>
<keyword evidence="3 6" id="KW-0808">Transferase</keyword>
<dbReference type="RefSeq" id="WP_377914647.1">
    <property type="nucleotide sequence ID" value="NZ_JBHSKS010000006.1"/>
</dbReference>
<feature type="transmembrane region" description="Helical" evidence="4">
    <location>
        <begin position="297"/>
        <end position="316"/>
    </location>
</feature>
<dbReference type="EMBL" id="JBHSKS010000006">
    <property type="protein sequence ID" value="MFC5192032.1"/>
    <property type="molecule type" value="Genomic_DNA"/>
</dbReference>
<evidence type="ECO:0000313" key="6">
    <source>
        <dbReference type="EMBL" id="MFC5192032.1"/>
    </source>
</evidence>
<dbReference type="InterPro" id="IPR001173">
    <property type="entry name" value="Glyco_trans_2-like"/>
</dbReference>
<keyword evidence="7" id="KW-1185">Reference proteome</keyword>
<sequence>MSSWILLFLPLLLAVQYMLLWILAKKNWKDHSKESQGLLPSVSILIAVRNEEKDLPRLLDSLDRLDYPTEKLQILIADDQSEDTTPELLSTWAGHSQNRKIITVLPSQTGFFHPNGKANALAILAKEAQGEFFFFTDADCEVPSTWIKEGISCFDQGVGLVIGITQVRSQNLFGVMQELDWWNTLGIVKVVTDLGFSTTGLGNNMVIRKEAYIKSGGFESLPFSLTEDLEISRVVIRSGFRQVHQVSPRMLITTKAEATWRDLLLQRKRWMHGVMSLSVGWKFLLGFQFLFYPLIGVLLILMPSFGLGLWVVKVIYQSLFLHKIASYTNQKLRVPALVIFDFYQILALSLTILYYFWPVQIQWKARKYP</sequence>
<evidence type="ECO:0000313" key="7">
    <source>
        <dbReference type="Proteomes" id="UP001596163"/>
    </source>
</evidence>
<dbReference type="InterPro" id="IPR029044">
    <property type="entry name" value="Nucleotide-diphossugar_trans"/>
</dbReference>
<keyword evidence="4" id="KW-1133">Transmembrane helix</keyword>
<name>A0ABW0BVT8_9BACT</name>
<accession>A0ABW0BVT8</accession>
<dbReference type="EC" id="2.4.-.-" evidence="6"/>
<dbReference type="Gene3D" id="3.90.550.10">
    <property type="entry name" value="Spore Coat Polysaccharide Biosynthesis Protein SpsA, Chain A"/>
    <property type="match status" value="1"/>
</dbReference>
<gene>
    <name evidence="6" type="ORF">ACFPIK_09650</name>
</gene>
<dbReference type="Pfam" id="PF00535">
    <property type="entry name" value="Glycos_transf_2"/>
    <property type="match status" value="1"/>
</dbReference>
<keyword evidence="4" id="KW-0812">Transmembrane</keyword>
<evidence type="ECO:0000256" key="1">
    <source>
        <dbReference type="ARBA" id="ARBA00006739"/>
    </source>
</evidence>
<evidence type="ECO:0000259" key="5">
    <source>
        <dbReference type="Pfam" id="PF00535"/>
    </source>
</evidence>
<protein>
    <submittedName>
        <fullName evidence="6">Glycosyltransferase</fullName>
        <ecNumber evidence="6">2.4.-.-</ecNumber>
    </submittedName>
</protein>
<feature type="transmembrane region" description="Helical" evidence="4">
    <location>
        <begin position="6"/>
        <end position="24"/>
    </location>
</feature>
<comment type="caution">
    <text evidence="6">The sequence shown here is derived from an EMBL/GenBank/DDBJ whole genome shotgun (WGS) entry which is preliminary data.</text>
</comment>
<organism evidence="6 7">
    <name type="scientific">Algoriphagus aquatilis</name>
    <dbReference type="NCBI Taxonomy" id="490186"/>
    <lineage>
        <taxon>Bacteria</taxon>
        <taxon>Pseudomonadati</taxon>
        <taxon>Bacteroidota</taxon>
        <taxon>Cytophagia</taxon>
        <taxon>Cytophagales</taxon>
        <taxon>Cyclobacteriaceae</taxon>
        <taxon>Algoriphagus</taxon>
    </lineage>
</organism>
<keyword evidence="4" id="KW-0472">Membrane</keyword>
<dbReference type="SUPFAM" id="SSF53448">
    <property type="entry name" value="Nucleotide-diphospho-sugar transferases"/>
    <property type="match status" value="1"/>
</dbReference>
<proteinExistence type="inferred from homology"/>
<evidence type="ECO:0000256" key="4">
    <source>
        <dbReference type="SAM" id="Phobius"/>
    </source>
</evidence>
<dbReference type="PANTHER" id="PTHR43630">
    <property type="entry name" value="POLY-BETA-1,6-N-ACETYL-D-GLUCOSAMINE SYNTHASE"/>
    <property type="match status" value="1"/>
</dbReference>
<comment type="similarity">
    <text evidence="1">Belongs to the glycosyltransferase 2 family.</text>
</comment>
<dbReference type="PANTHER" id="PTHR43630:SF1">
    <property type="entry name" value="POLY-BETA-1,6-N-ACETYL-D-GLUCOSAMINE SYNTHASE"/>
    <property type="match status" value="1"/>
</dbReference>
<dbReference type="Proteomes" id="UP001596163">
    <property type="component" value="Unassembled WGS sequence"/>
</dbReference>